<sequence>MIGLICAKISNLPMEPMLGSYGNQFESNSPNGPIVAGRVQLSYLYGGGGSFFRNDLTGFVWAQQARPQLNGISNTMRREGFGVAYRQGYMETGARSLKAEYMAGTGNIAAPAPFNQEPGLVPAQHQTTFFQGATTRHRATTYRQAIL</sequence>
<comment type="caution">
    <text evidence="1">The sequence shown here is derived from an EMBL/GenBank/DDBJ whole genome shotgun (WGS) entry which is preliminary data.</text>
</comment>
<accession>E6PPH7</accession>
<dbReference type="AlphaFoldDB" id="E6PPH7"/>
<proteinExistence type="predicted"/>
<dbReference type="EMBL" id="CABM01000032">
    <property type="protein sequence ID" value="CBH96830.1"/>
    <property type="molecule type" value="Genomic_DNA"/>
</dbReference>
<gene>
    <name evidence="1" type="ORF">CARN2_2547</name>
</gene>
<organism evidence="1">
    <name type="scientific">mine drainage metagenome</name>
    <dbReference type="NCBI Taxonomy" id="410659"/>
    <lineage>
        <taxon>unclassified sequences</taxon>
        <taxon>metagenomes</taxon>
        <taxon>ecological metagenomes</taxon>
    </lineage>
</organism>
<protein>
    <submittedName>
        <fullName evidence="1">Uncharacterized protein</fullName>
    </submittedName>
</protein>
<name>E6PPH7_9ZZZZ</name>
<evidence type="ECO:0000313" key="1">
    <source>
        <dbReference type="EMBL" id="CBH96830.1"/>
    </source>
</evidence>
<reference evidence="1" key="1">
    <citation type="submission" date="2009-10" db="EMBL/GenBank/DDBJ databases">
        <title>Diversity of trophic interactions inside an arsenic-rich microbial ecosystem.</title>
        <authorList>
            <person name="Bertin P.N."/>
            <person name="Heinrich-Salmeron A."/>
            <person name="Pelletier E."/>
            <person name="Goulhen-Chollet F."/>
            <person name="Arsene-Ploetze F."/>
            <person name="Gallien S."/>
            <person name="Calteau A."/>
            <person name="Vallenet D."/>
            <person name="Casiot C."/>
            <person name="Chane-Woon-Ming B."/>
            <person name="Giloteaux L."/>
            <person name="Barakat M."/>
            <person name="Bonnefoy V."/>
            <person name="Bruneel O."/>
            <person name="Chandler M."/>
            <person name="Cleiss J."/>
            <person name="Duran R."/>
            <person name="Elbaz-Poulichet F."/>
            <person name="Fonknechten N."/>
            <person name="Lauga B."/>
            <person name="Mornico D."/>
            <person name="Ortet P."/>
            <person name="Schaeffer C."/>
            <person name="Siguier P."/>
            <person name="Alexander Thil Smith A."/>
            <person name="Van Dorsselaer A."/>
            <person name="Weissenbach J."/>
            <person name="Medigue C."/>
            <person name="Le Paslier D."/>
        </authorList>
    </citation>
    <scope>NUCLEOTIDE SEQUENCE</scope>
</reference>